<keyword evidence="2" id="KW-1185">Reference proteome</keyword>
<sequence>MSELTYSCSCGQVTGTLSEAAPDKGTRVCCYCTDCQAFEEFLGKSDEVLNEKGGADIYQTLPHRMSFLTGTEHLKAVRMTDGRLVRWYAGCCNTPIGSTADTPDMPIIGFLAHPFLRANGELADHAFGQTRGALFGKEAWSPPEGKKASLPGMVLTFMARVIGARLSGKTGPNPFFDEAKQPLAEPRLISPEERAEIDARLKARHAA</sequence>
<evidence type="ECO:0000313" key="2">
    <source>
        <dbReference type="Proteomes" id="UP000536835"/>
    </source>
</evidence>
<dbReference type="InterPro" id="IPR046149">
    <property type="entry name" value="DUF6151"/>
</dbReference>
<evidence type="ECO:0000313" key="1">
    <source>
        <dbReference type="EMBL" id="NNU16949.1"/>
    </source>
</evidence>
<dbReference type="RefSeq" id="WP_173199901.1">
    <property type="nucleotide sequence ID" value="NZ_JABFCX010000003.1"/>
</dbReference>
<evidence type="ECO:0008006" key="3">
    <source>
        <dbReference type="Google" id="ProtNLM"/>
    </source>
</evidence>
<gene>
    <name evidence="1" type="ORF">HK107_11525</name>
</gene>
<name>A0A7Y3RMS6_9PROT</name>
<organism evidence="1 2">
    <name type="scientific">Parvularcula mediterranea</name>
    <dbReference type="NCBI Taxonomy" id="2732508"/>
    <lineage>
        <taxon>Bacteria</taxon>
        <taxon>Pseudomonadati</taxon>
        <taxon>Pseudomonadota</taxon>
        <taxon>Alphaproteobacteria</taxon>
        <taxon>Parvularculales</taxon>
        <taxon>Parvularculaceae</taxon>
        <taxon>Parvularcula</taxon>
    </lineage>
</organism>
<dbReference type="Proteomes" id="UP000536835">
    <property type="component" value="Unassembled WGS sequence"/>
</dbReference>
<dbReference type="Gene3D" id="3.90.1590.10">
    <property type="entry name" value="glutathione-dependent formaldehyde- activating enzyme (gfa)"/>
    <property type="match status" value="1"/>
</dbReference>
<comment type="caution">
    <text evidence="1">The sequence shown here is derived from an EMBL/GenBank/DDBJ whole genome shotgun (WGS) entry which is preliminary data.</text>
</comment>
<dbReference type="AlphaFoldDB" id="A0A7Y3RMS6"/>
<dbReference type="Pfam" id="PF19648">
    <property type="entry name" value="DUF6151"/>
    <property type="match status" value="1"/>
</dbReference>
<accession>A0A7Y3RMS6</accession>
<reference evidence="1 2" key="1">
    <citation type="submission" date="2020-05" db="EMBL/GenBank/DDBJ databases">
        <title>Parvularcula mediterraneae sp. nov., isolated from polypropylene straw from shallow seawater of the seashore of Laganas in Zakynthos island, Greece.</title>
        <authorList>
            <person name="Szabo I."/>
            <person name="Al-Omari J."/>
            <person name="Rado J."/>
            <person name="Szerdahelyi G.S."/>
        </authorList>
    </citation>
    <scope>NUCLEOTIDE SEQUENCE [LARGE SCALE GENOMIC DNA]</scope>
    <source>
        <strain evidence="1 2">ZS-1/3</strain>
    </source>
</reference>
<proteinExistence type="predicted"/>
<dbReference type="EMBL" id="JABFCX010000003">
    <property type="protein sequence ID" value="NNU16949.1"/>
    <property type="molecule type" value="Genomic_DNA"/>
</dbReference>
<protein>
    <recommendedName>
        <fullName evidence="3">CENP-V/GFA domain-containing protein</fullName>
    </recommendedName>
</protein>